<evidence type="ECO:0000256" key="8">
    <source>
        <dbReference type="ARBA" id="ARBA00023242"/>
    </source>
</evidence>
<evidence type="ECO:0000313" key="10">
    <source>
        <dbReference type="EMBL" id="KAK4540864.1"/>
    </source>
</evidence>
<dbReference type="GO" id="GO:0033617">
    <property type="term" value="P:mitochondrial respiratory chain complex IV assembly"/>
    <property type="evidence" value="ECO:0007669"/>
    <property type="project" value="TreeGrafter"/>
</dbReference>
<evidence type="ECO:0000256" key="5">
    <source>
        <dbReference type="ARBA" id="ARBA00022490"/>
    </source>
</evidence>
<keyword evidence="6" id="KW-0496">Mitochondrion</keyword>
<evidence type="ECO:0000256" key="9">
    <source>
        <dbReference type="SAM" id="MobiDB-lite"/>
    </source>
</evidence>
<feature type="region of interest" description="Disordered" evidence="9">
    <location>
        <begin position="104"/>
        <end position="128"/>
    </location>
</feature>
<dbReference type="FunFam" id="1.10.10.140:FF:000003">
    <property type="entry name" value="Cytochrome c oxidase assembly factor 6"/>
    <property type="match status" value="1"/>
</dbReference>
<dbReference type="AlphaFoldDB" id="A0AAV9J7C2"/>
<keyword evidence="8" id="KW-0539">Nucleus</keyword>
<dbReference type="GO" id="GO:0005634">
    <property type="term" value="C:nucleus"/>
    <property type="evidence" value="ECO:0007669"/>
    <property type="project" value="UniProtKB-SubCell"/>
</dbReference>
<dbReference type="PROSITE" id="PS51808">
    <property type="entry name" value="CHCH"/>
    <property type="match status" value="1"/>
</dbReference>
<organism evidence="10 11">
    <name type="scientific">Oleoguttula mirabilis</name>
    <dbReference type="NCBI Taxonomy" id="1507867"/>
    <lineage>
        <taxon>Eukaryota</taxon>
        <taxon>Fungi</taxon>
        <taxon>Dikarya</taxon>
        <taxon>Ascomycota</taxon>
        <taxon>Pezizomycotina</taxon>
        <taxon>Dothideomycetes</taxon>
        <taxon>Dothideomycetidae</taxon>
        <taxon>Mycosphaerellales</taxon>
        <taxon>Teratosphaeriaceae</taxon>
        <taxon>Oleoguttula</taxon>
    </lineage>
</organism>
<feature type="compositionally biased region" description="Polar residues" evidence="9">
    <location>
        <begin position="1"/>
        <end position="15"/>
    </location>
</feature>
<protein>
    <submittedName>
        <fullName evidence="10">Uncharacterized protein</fullName>
    </submittedName>
</protein>
<dbReference type="PANTHER" id="PTHR47677:SF1">
    <property type="entry name" value="CYTOCHROME C OXIDASE ASSEMBLY FACTOR 6"/>
    <property type="match status" value="1"/>
</dbReference>
<dbReference type="GO" id="GO:0005758">
    <property type="term" value="C:mitochondrial intermembrane space"/>
    <property type="evidence" value="ECO:0007669"/>
    <property type="project" value="UniProtKB-SubCell"/>
</dbReference>
<dbReference type="EMBL" id="JAVFHQ010000060">
    <property type="protein sequence ID" value="KAK4540864.1"/>
    <property type="molecule type" value="Genomic_DNA"/>
</dbReference>
<evidence type="ECO:0000256" key="6">
    <source>
        <dbReference type="ARBA" id="ARBA00023128"/>
    </source>
</evidence>
<keyword evidence="7" id="KW-1015">Disulfide bond</keyword>
<comment type="caution">
    <text evidence="10">The sequence shown here is derived from an EMBL/GenBank/DDBJ whole genome shotgun (WGS) entry which is preliminary data.</text>
</comment>
<keyword evidence="11" id="KW-1185">Reference proteome</keyword>
<keyword evidence="5" id="KW-0963">Cytoplasm</keyword>
<dbReference type="Pfam" id="PF02297">
    <property type="entry name" value="COX6B"/>
    <property type="match status" value="1"/>
</dbReference>
<name>A0AAV9J7C2_9PEZI</name>
<evidence type="ECO:0000256" key="7">
    <source>
        <dbReference type="ARBA" id="ARBA00023157"/>
    </source>
</evidence>
<dbReference type="SUPFAM" id="SSF47694">
    <property type="entry name" value="Cytochrome c oxidase subunit h"/>
    <property type="match status" value="1"/>
</dbReference>
<dbReference type="Gene3D" id="1.10.10.140">
    <property type="entry name" value="Cytochrome c oxidase, subunit VIb"/>
    <property type="match status" value="1"/>
</dbReference>
<dbReference type="PANTHER" id="PTHR47677">
    <property type="entry name" value="CYTOCHROME C OXIDASE ASSEMBLY FACTOR 6"/>
    <property type="match status" value="1"/>
</dbReference>
<feature type="region of interest" description="Disordered" evidence="9">
    <location>
        <begin position="1"/>
        <end position="28"/>
    </location>
</feature>
<evidence type="ECO:0000256" key="4">
    <source>
        <dbReference type="ARBA" id="ARBA00006425"/>
    </source>
</evidence>
<comment type="subcellular location">
    <subcellularLocation>
        <location evidence="2">Cytoplasm</location>
    </subcellularLocation>
    <subcellularLocation>
        <location evidence="3">Mitochondrion intermembrane space</location>
    </subcellularLocation>
    <subcellularLocation>
        <location evidence="1">Nucleus</location>
    </subcellularLocation>
</comment>
<proteinExistence type="inferred from homology"/>
<dbReference type="InterPro" id="IPR036549">
    <property type="entry name" value="CX6/COA6-like_sf"/>
</dbReference>
<evidence type="ECO:0000256" key="2">
    <source>
        <dbReference type="ARBA" id="ARBA00004496"/>
    </source>
</evidence>
<reference evidence="10 11" key="1">
    <citation type="submission" date="2021-11" db="EMBL/GenBank/DDBJ databases">
        <title>Black yeast isolated from Biological Soil Crust.</title>
        <authorList>
            <person name="Kurbessoian T."/>
        </authorList>
    </citation>
    <scope>NUCLEOTIDE SEQUENCE [LARGE SCALE GENOMIC DNA]</scope>
    <source>
        <strain evidence="10 11">CCFEE 5522</strain>
    </source>
</reference>
<dbReference type="InterPro" id="IPR048281">
    <property type="entry name" value="COA6_fun"/>
</dbReference>
<accession>A0AAV9J7C2</accession>
<evidence type="ECO:0000256" key="1">
    <source>
        <dbReference type="ARBA" id="ARBA00004123"/>
    </source>
</evidence>
<gene>
    <name evidence="10" type="ORF">LTR36_008806</name>
</gene>
<dbReference type="InterPro" id="IPR048280">
    <property type="entry name" value="COX6B-like"/>
</dbReference>
<dbReference type="Proteomes" id="UP001324427">
    <property type="component" value="Unassembled WGS sequence"/>
</dbReference>
<sequence length="128" mass="13841">MGWFGSSDSTGSQPSPTAPEASKDGGYIAPDRTARAQCWEGRDAFFHCLQQNGIIDSVKEDAKAREACAPELKEFETHCASSWVTYFKKRRVMEHQRDLTLKKLSAEGATPMDTSSAGGAGAAALRGR</sequence>
<evidence type="ECO:0000256" key="3">
    <source>
        <dbReference type="ARBA" id="ARBA00004569"/>
    </source>
</evidence>
<comment type="similarity">
    <text evidence="4">Belongs to the cytochrome c oxidase subunit 6B family.</text>
</comment>
<evidence type="ECO:0000313" key="11">
    <source>
        <dbReference type="Proteomes" id="UP001324427"/>
    </source>
</evidence>